<sequence>MSLSRNLQSLRRLPASSIRAPVPALQSIASRRFASVNRGKNDAGRDDLGGPGGQDPIPKTSSSPTQDSSSYAAIAGVGVLVCTIFYYMTSSPKEAVHMQEKAQAAQTRAKESVKEAVNNEISAKGKSTSDQHS</sequence>
<dbReference type="EMBL" id="JAGSXJ010000002">
    <property type="protein sequence ID" value="KAH6695689.1"/>
    <property type="molecule type" value="Genomic_DNA"/>
</dbReference>
<proteinExistence type="predicted"/>
<evidence type="ECO:0000313" key="2">
    <source>
        <dbReference type="EMBL" id="KAH6695689.1"/>
    </source>
</evidence>
<dbReference type="AlphaFoldDB" id="A0A9P9AGJ9"/>
<protein>
    <submittedName>
        <fullName evidence="2">Uncharacterized protein</fullName>
    </submittedName>
</protein>
<name>A0A9P9AGJ9_9PEZI</name>
<reference evidence="2" key="1">
    <citation type="journal article" date="2021" name="Nat. Commun.">
        <title>Genetic determinants of endophytism in the Arabidopsis root mycobiome.</title>
        <authorList>
            <person name="Mesny F."/>
            <person name="Miyauchi S."/>
            <person name="Thiergart T."/>
            <person name="Pickel B."/>
            <person name="Atanasova L."/>
            <person name="Karlsson M."/>
            <person name="Huettel B."/>
            <person name="Barry K.W."/>
            <person name="Haridas S."/>
            <person name="Chen C."/>
            <person name="Bauer D."/>
            <person name="Andreopoulos W."/>
            <person name="Pangilinan J."/>
            <person name="LaButti K."/>
            <person name="Riley R."/>
            <person name="Lipzen A."/>
            <person name="Clum A."/>
            <person name="Drula E."/>
            <person name="Henrissat B."/>
            <person name="Kohler A."/>
            <person name="Grigoriev I.V."/>
            <person name="Martin F.M."/>
            <person name="Hacquard S."/>
        </authorList>
    </citation>
    <scope>NUCLEOTIDE SEQUENCE</scope>
    <source>
        <strain evidence="2">MPI-SDFR-AT-0117</strain>
    </source>
</reference>
<evidence type="ECO:0000256" key="1">
    <source>
        <dbReference type="SAM" id="MobiDB-lite"/>
    </source>
</evidence>
<feature type="region of interest" description="Disordered" evidence="1">
    <location>
        <begin position="29"/>
        <end position="69"/>
    </location>
</feature>
<feature type="compositionally biased region" description="Basic and acidic residues" evidence="1">
    <location>
        <begin position="39"/>
        <end position="48"/>
    </location>
</feature>
<dbReference type="Proteomes" id="UP000770015">
    <property type="component" value="Unassembled WGS sequence"/>
</dbReference>
<dbReference type="OrthoDB" id="4836262at2759"/>
<keyword evidence="3" id="KW-1185">Reference proteome</keyword>
<evidence type="ECO:0000313" key="3">
    <source>
        <dbReference type="Proteomes" id="UP000770015"/>
    </source>
</evidence>
<feature type="region of interest" description="Disordered" evidence="1">
    <location>
        <begin position="95"/>
        <end position="133"/>
    </location>
</feature>
<organism evidence="2 3">
    <name type="scientific">Plectosphaerella plurivora</name>
    <dbReference type="NCBI Taxonomy" id="936078"/>
    <lineage>
        <taxon>Eukaryota</taxon>
        <taxon>Fungi</taxon>
        <taxon>Dikarya</taxon>
        <taxon>Ascomycota</taxon>
        <taxon>Pezizomycotina</taxon>
        <taxon>Sordariomycetes</taxon>
        <taxon>Hypocreomycetidae</taxon>
        <taxon>Glomerellales</taxon>
        <taxon>Plectosphaerellaceae</taxon>
        <taxon>Plectosphaerella</taxon>
    </lineage>
</organism>
<gene>
    <name evidence="2" type="ORF">F5X68DRAFT_258243</name>
</gene>
<accession>A0A9P9AGJ9</accession>
<comment type="caution">
    <text evidence="2">The sequence shown here is derived from an EMBL/GenBank/DDBJ whole genome shotgun (WGS) entry which is preliminary data.</text>
</comment>